<dbReference type="SUPFAM" id="SSF56300">
    <property type="entry name" value="Metallo-dependent phosphatases"/>
    <property type="match status" value="1"/>
</dbReference>
<dbReference type="Proteomes" id="UP000002026">
    <property type="component" value="Chromosome"/>
</dbReference>
<name>C7N0X6_SLAHD</name>
<evidence type="ECO:0000256" key="1">
    <source>
        <dbReference type="ARBA" id="ARBA00005662"/>
    </source>
</evidence>
<dbReference type="InterPro" id="IPR052169">
    <property type="entry name" value="CW_Biosynth-Accessory"/>
</dbReference>
<feature type="region of interest" description="Disordered" evidence="2">
    <location>
        <begin position="52"/>
        <end position="77"/>
    </location>
</feature>
<evidence type="ECO:0000313" key="5">
    <source>
        <dbReference type="Proteomes" id="UP000002026"/>
    </source>
</evidence>
<protein>
    <submittedName>
        <fullName evidence="4">Bacterial capsule synthesis protein PGA_cap</fullName>
    </submittedName>
</protein>
<dbReference type="EMBL" id="CP001684">
    <property type="protein sequence ID" value="ACV21204.1"/>
    <property type="molecule type" value="Genomic_DNA"/>
</dbReference>
<feature type="compositionally biased region" description="Acidic residues" evidence="2">
    <location>
        <begin position="485"/>
        <end position="503"/>
    </location>
</feature>
<dbReference type="InterPro" id="IPR029052">
    <property type="entry name" value="Metallo-depent_PP-like"/>
</dbReference>
<feature type="domain" description="Capsule synthesis protein CapA" evidence="3">
    <location>
        <begin position="115"/>
        <end position="371"/>
    </location>
</feature>
<dbReference type="SMART" id="SM00854">
    <property type="entry name" value="PGA_cap"/>
    <property type="match status" value="1"/>
</dbReference>
<dbReference type="HOGENOM" id="CLU_541730_0_0_11"/>
<comment type="similarity">
    <text evidence="1">Belongs to the CapA family.</text>
</comment>
<evidence type="ECO:0000256" key="2">
    <source>
        <dbReference type="SAM" id="MobiDB-lite"/>
    </source>
</evidence>
<dbReference type="InterPro" id="IPR019079">
    <property type="entry name" value="Capsule_synth_CapA"/>
</dbReference>
<keyword evidence="5" id="KW-1185">Reference proteome</keyword>
<sequence>MKDVISRTVVAAISVAFVIVMGITLHDCVSDNDIYPVSGSVFGSSHGILNSDVSDAPAEAEEEAAEPESNRFSNKLDGATETVDENGVVHGTTESGINYTVLGRDTKAASEDKVTLCAVGDQIGSDNSLAIADAYAGDYGDGLYDFLPFYREVAPYIDTFDLRYINQETVMAGTDQFAIAGWPSFNSPDNEAAVINTLGFNLVNFCTNHLYDCGAYGIERSHQVWANYPELLIGGSYLTQEDRETVHMIERNGITFAFLAYCYADNSYYTNPEDMPNNYYECVFDKDLMHADIARAQEVADVVIVSMHWGDEYSTEINSQQLEYAKFLADEDVDLVIGTHAHSIQPAEYVTGDSGNTIPVVYGLSDFVSGWTITNTIISGIFTCDFVPQEDGTVAVQNCMWHPTIEWSNGGDTWVRFAANMGEEESNENVHSQEYDDYNYIRDFTNAVMTDENIPVDWEEVSPAGGSDRLSSNEADTQQLTLVDSTEEDVEATADESTEAEAA</sequence>
<feature type="region of interest" description="Disordered" evidence="2">
    <location>
        <begin position="458"/>
        <end position="503"/>
    </location>
</feature>
<feature type="compositionally biased region" description="Polar residues" evidence="2">
    <location>
        <begin position="469"/>
        <end position="483"/>
    </location>
</feature>
<dbReference type="AlphaFoldDB" id="C7N0X6"/>
<accession>C7N0X6</accession>
<dbReference type="STRING" id="471855.Shel_01300"/>
<dbReference type="PANTHER" id="PTHR33393">
    <property type="entry name" value="POLYGLUTAMINE SYNTHESIS ACCESSORY PROTEIN RV0574C-RELATED"/>
    <property type="match status" value="1"/>
</dbReference>
<dbReference type="eggNOG" id="COG2843">
    <property type="taxonomic scope" value="Bacteria"/>
</dbReference>
<evidence type="ECO:0000259" key="3">
    <source>
        <dbReference type="SMART" id="SM00854"/>
    </source>
</evidence>
<dbReference type="RefSeq" id="WP_012797315.1">
    <property type="nucleotide sequence ID" value="NC_013165.1"/>
</dbReference>
<dbReference type="KEGG" id="shi:Shel_01300"/>
<organism evidence="4 5">
    <name type="scientific">Slackia heliotrinireducens (strain ATCC 29202 / DSM 20476 / NCTC 11029 / RHS 1)</name>
    <name type="common">Peptococcus heliotrinreducens</name>
    <dbReference type="NCBI Taxonomy" id="471855"/>
    <lineage>
        <taxon>Bacteria</taxon>
        <taxon>Bacillati</taxon>
        <taxon>Actinomycetota</taxon>
        <taxon>Coriobacteriia</taxon>
        <taxon>Eggerthellales</taxon>
        <taxon>Eggerthellaceae</taxon>
        <taxon>Slackia</taxon>
    </lineage>
</organism>
<proteinExistence type="inferred from homology"/>
<dbReference type="PANTHER" id="PTHR33393:SF12">
    <property type="entry name" value="CAPSULE BIOSYNTHESIS PROTEIN CAPA"/>
    <property type="match status" value="1"/>
</dbReference>
<dbReference type="Gene3D" id="3.60.21.10">
    <property type="match status" value="1"/>
</dbReference>
<dbReference type="Pfam" id="PF09587">
    <property type="entry name" value="PGA_cap"/>
    <property type="match status" value="1"/>
</dbReference>
<evidence type="ECO:0000313" key="4">
    <source>
        <dbReference type="EMBL" id="ACV21204.1"/>
    </source>
</evidence>
<reference evidence="4 5" key="1">
    <citation type="journal article" date="2009" name="Stand. Genomic Sci.">
        <title>Complete genome sequence of Slackia heliotrinireducens type strain (RHS 1).</title>
        <authorList>
            <person name="Pukall R."/>
            <person name="Lapidus A."/>
            <person name="Nolan M."/>
            <person name="Copeland A."/>
            <person name="Glavina Del Rio T."/>
            <person name="Lucas S."/>
            <person name="Chen F."/>
            <person name="Tice H."/>
            <person name="Cheng J.F."/>
            <person name="Chertkov O."/>
            <person name="Bruce D."/>
            <person name="Goodwin L."/>
            <person name="Kuske C."/>
            <person name="Brettin T."/>
            <person name="Detter J.C."/>
            <person name="Han C."/>
            <person name="Pitluck S."/>
            <person name="Pati A."/>
            <person name="Mavrommatis K."/>
            <person name="Ivanova N."/>
            <person name="Ovchinnikova G."/>
            <person name="Chen A."/>
            <person name="Palaniappan K."/>
            <person name="Schneider S."/>
            <person name="Rohde M."/>
            <person name="Chain P."/>
            <person name="D'haeseleer P."/>
            <person name="Goker M."/>
            <person name="Bristow J."/>
            <person name="Eisen J.A."/>
            <person name="Markowitz V."/>
            <person name="Kyrpides N.C."/>
            <person name="Klenk H.P."/>
            <person name="Hugenholtz P."/>
        </authorList>
    </citation>
    <scope>NUCLEOTIDE SEQUENCE [LARGE SCALE GENOMIC DNA]</scope>
    <source>
        <strain evidence="5">ATCC 29202 / DSM 20476 / NCTC 11029 / RHS 1</strain>
    </source>
</reference>
<gene>
    <name evidence="4" type="ordered locus">Shel_01300</name>
</gene>